<protein>
    <submittedName>
        <fullName evidence="1">Uncharacterized protein</fullName>
    </submittedName>
</protein>
<sequence>MAGLIDRARVVAGIRVRARPLEGGCIMQDPTPSTSRPRRARSPKQVVNDLLTQLRLRDLADARTFEWTVDVRGMTDEALARTLALLAQQGYAAEYTPNDIPGFAHFILRW</sequence>
<accession>A0ABU1XYS6</accession>
<comment type="caution">
    <text evidence="1">The sequence shown here is derived from an EMBL/GenBank/DDBJ whole genome shotgun (WGS) entry which is preliminary data.</text>
</comment>
<reference evidence="1 2" key="1">
    <citation type="submission" date="2023-07" db="EMBL/GenBank/DDBJ databases">
        <title>Sorghum-associated microbial communities from plants grown in Nebraska, USA.</title>
        <authorList>
            <person name="Schachtman D."/>
        </authorList>
    </citation>
    <scope>NUCLEOTIDE SEQUENCE [LARGE SCALE GENOMIC DNA]</scope>
    <source>
        <strain evidence="1 2">4099</strain>
    </source>
</reference>
<evidence type="ECO:0000313" key="2">
    <source>
        <dbReference type="Proteomes" id="UP001256588"/>
    </source>
</evidence>
<evidence type="ECO:0000313" key="1">
    <source>
        <dbReference type="EMBL" id="MDR7193908.1"/>
    </source>
</evidence>
<proteinExistence type="predicted"/>
<keyword evidence="2" id="KW-1185">Reference proteome</keyword>
<organism evidence="1 2">
    <name type="scientific">Luteimonas terrae</name>
    <dbReference type="NCBI Taxonomy" id="1530191"/>
    <lineage>
        <taxon>Bacteria</taxon>
        <taxon>Pseudomonadati</taxon>
        <taxon>Pseudomonadota</taxon>
        <taxon>Gammaproteobacteria</taxon>
        <taxon>Lysobacterales</taxon>
        <taxon>Lysobacteraceae</taxon>
        <taxon>Luteimonas</taxon>
    </lineage>
</organism>
<dbReference type="RefSeq" id="WP_310236584.1">
    <property type="nucleotide sequence ID" value="NZ_JAVDWO010000011.1"/>
</dbReference>
<name>A0ABU1XYS6_9GAMM</name>
<dbReference type="EMBL" id="JAVDWO010000011">
    <property type="protein sequence ID" value="MDR7193908.1"/>
    <property type="molecule type" value="Genomic_DNA"/>
</dbReference>
<dbReference type="Proteomes" id="UP001256588">
    <property type="component" value="Unassembled WGS sequence"/>
</dbReference>
<gene>
    <name evidence="1" type="ORF">J2W68_002649</name>
</gene>